<gene>
    <name evidence="1" type="ORF">V2E39_21105</name>
</gene>
<dbReference type="RefSeq" id="WP_303897552.1">
    <property type="nucleotide sequence ID" value="NZ_JAZGJU010000064.1"/>
</dbReference>
<protein>
    <submittedName>
        <fullName evidence="1">Uncharacterized protein</fullName>
    </submittedName>
</protein>
<comment type="caution">
    <text evidence="1">The sequence shown here is derived from an EMBL/GenBank/DDBJ whole genome shotgun (WGS) entry which is preliminary data.</text>
</comment>
<dbReference type="Proteomes" id="UP001350005">
    <property type="component" value="Unassembled WGS sequence"/>
</dbReference>
<accession>A0ABU7R5A1</accession>
<keyword evidence="2" id="KW-1185">Reference proteome</keyword>
<organism evidence="1 2">
    <name type="scientific">Chryseobacterium arthrosphaerae</name>
    <dbReference type="NCBI Taxonomy" id="651561"/>
    <lineage>
        <taxon>Bacteria</taxon>
        <taxon>Pseudomonadati</taxon>
        <taxon>Bacteroidota</taxon>
        <taxon>Flavobacteriia</taxon>
        <taxon>Flavobacteriales</taxon>
        <taxon>Weeksellaceae</taxon>
        <taxon>Chryseobacterium group</taxon>
        <taxon>Chryseobacterium</taxon>
    </lineage>
</organism>
<proteinExistence type="predicted"/>
<sequence>MDKKKIEKIDQYLKGKNIDPVLRTDLEKKKEILSKDKTVKK</sequence>
<reference evidence="1 2" key="1">
    <citation type="submission" date="2024-01" db="EMBL/GenBank/DDBJ databases">
        <title>Whole genome of Chryseobacterium arthrosphaerae NNCa 2741.</title>
        <authorList>
            <person name="Boriskina E.V."/>
            <person name="Gordinskaya N.A."/>
            <person name="Kropotov V.S."/>
            <person name="Alekseeva A.E."/>
            <person name="Makhova M.A."/>
            <person name="Kryazhev D.V."/>
            <person name="Shkurkina I.S."/>
        </authorList>
    </citation>
    <scope>NUCLEOTIDE SEQUENCE [LARGE SCALE GENOMIC DNA]</scope>
    <source>
        <strain evidence="1 2">NNCa 2741</strain>
    </source>
</reference>
<evidence type="ECO:0000313" key="2">
    <source>
        <dbReference type="Proteomes" id="UP001350005"/>
    </source>
</evidence>
<name>A0ABU7R5A1_9FLAO</name>
<evidence type="ECO:0000313" key="1">
    <source>
        <dbReference type="EMBL" id="MEE6129911.1"/>
    </source>
</evidence>
<dbReference type="EMBL" id="JAZGJU010000064">
    <property type="protein sequence ID" value="MEE6129911.1"/>
    <property type="molecule type" value="Genomic_DNA"/>
</dbReference>